<dbReference type="InterPro" id="IPR032675">
    <property type="entry name" value="LRR_dom_sf"/>
</dbReference>
<evidence type="ECO:0000256" key="2">
    <source>
        <dbReference type="ARBA" id="ARBA00022490"/>
    </source>
</evidence>
<feature type="region of interest" description="Disordered" evidence="14">
    <location>
        <begin position="311"/>
        <end position="428"/>
    </location>
</feature>
<feature type="compositionally biased region" description="Basic and acidic residues" evidence="14">
    <location>
        <begin position="324"/>
        <end position="348"/>
    </location>
</feature>
<dbReference type="PROSITE" id="PS51450">
    <property type="entry name" value="LRR"/>
    <property type="match status" value="3"/>
</dbReference>
<dbReference type="Gene3D" id="3.80.10.10">
    <property type="entry name" value="Ribonuclease Inhibitor"/>
    <property type="match status" value="2"/>
</dbReference>
<feature type="compositionally biased region" description="Basic residues" evidence="14">
    <location>
        <begin position="356"/>
        <end position="366"/>
    </location>
</feature>
<keyword evidence="16" id="KW-1185">Reference proteome</keyword>
<dbReference type="Pfam" id="PF12799">
    <property type="entry name" value="LRR_4"/>
    <property type="match status" value="1"/>
</dbReference>
<evidence type="ECO:0000256" key="7">
    <source>
        <dbReference type="ARBA" id="ARBA00023054"/>
    </source>
</evidence>
<keyword evidence="6" id="KW-0498">Mitosis</keyword>
<protein>
    <recommendedName>
        <fullName evidence="12">Leucine-rich repeat and coiled-coil domain-containing protein 1</fullName>
    </recommendedName>
</protein>
<dbReference type="PANTHER" id="PTHR15454">
    <property type="entry name" value="NISCHARIN RELATED"/>
    <property type="match status" value="1"/>
</dbReference>
<dbReference type="SUPFAM" id="SSF90257">
    <property type="entry name" value="Myosin rod fragments"/>
    <property type="match status" value="1"/>
</dbReference>
<dbReference type="FunFam" id="3.80.10.10:FF:000148">
    <property type="entry name" value="Leucine rich repeat and coiled-coil centrosomal protein 1"/>
    <property type="match status" value="1"/>
</dbReference>
<evidence type="ECO:0000256" key="4">
    <source>
        <dbReference type="ARBA" id="ARBA00022618"/>
    </source>
</evidence>
<accession>A0A8K0A9Z9</accession>
<proteinExistence type="inferred from homology"/>
<comment type="similarity">
    <text evidence="11">Belongs to the LRRCC1 family.</text>
</comment>
<keyword evidence="4" id="KW-0132">Cell division</keyword>
<feature type="coiled-coil region" evidence="13">
    <location>
        <begin position="697"/>
        <end position="1032"/>
    </location>
</feature>
<feature type="compositionally biased region" description="Low complexity" evidence="14">
    <location>
        <begin position="395"/>
        <end position="411"/>
    </location>
</feature>
<keyword evidence="7 13" id="KW-0175">Coiled coil</keyword>
<evidence type="ECO:0000256" key="13">
    <source>
        <dbReference type="SAM" id="Coils"/>
    </source>
</evidence>
<feature type="coiled-coil region" evidence="13">
    <location>
        <begin position="438"/>
        <end position="535"/>
    </location>
</feature>
<feature type="coiled-coil region" evidence="13">
    <location>
        <begin position="575"/>
        <end position="650"/>
    </location>
</feature>
<keyword evidence="8" id="KW-0206">Cytoskeleton</keyword>
<dbReference type="GO" id="GO:0051301">
    <property type="term" value="P:cell division"/>
    <property type="evidence" value="ECO:0007669"/>
    <property type="project" value="UniProtKB-KW"/>
</dbReference>
<evidence type="ECO:0000313" key="16">
    <source>
        <dbReference type="Proteomes" id="UP000838412"/>
    </source>
</evidence>
<dbReference type="InterPro" id="IPR025875">
    <property type="entry name" value="Leu-rich_rpt_4"/>
</dbReference>
<dbReference type="SMART" id="SM00365">
    <property type="entry name" value="LRR_SD22"/>
    <property type="match status" value="3"/>
</dbReference>
<evidence type="ECO:0000256" key="5">
    <source>
        <dbReference type="ARBA" id="ARBA00022737"/>
    </source>
</evidence>
<feature type="compositionally biased region" description="Low complexity" evidence="14">
    <location>
        <begin position="251"/>
        <end position="261"/>
    </location>
</feature>
<evidence type="ECO:0000256" key="8">
    <source>
        <dbReference type="ARBA" id="ARBA00023212"/>
    </source>
</evidence>
<dbReference type="EMBL" id="OV696692">
    <property type="protein sequence ID" value="CAH1270558.1"/>
    <property type="molecule type" value="Genomic_DNA"/>
</dbReference>
<keyword evidence="3" id="KW-0433">Leucine-rich repeat</keyword>
<name>A0A8K0A9Z9_BRALA</name>
<reference evidence="15" key="1">
    <citation type="submission" date="2022-01" db="EMBL/GenBank/DDBJ databases">
        <authorList>
            <person name="Braso-Vives M."/>
        </authorList>
    </citation>
    <scope>NUCLEOTIDE SEQUENCE</scope>
</reference>
<evidence type="ECO:0000256" key="10">
    <source>
        <dbReference type="ARBA" id="ARBA00054059"/>
    </source>
</evidence>
<evidence type="ECO:0000256" key="11">
    <source>
        <dbReference type="ARBA" id="ARBA00061329"/>
    </source>
</evidence>
<evidence type="ECO:0000256" key="1">
    <source>
        <dbReference type="ARBA" id="ARBA00004114"/>
    </source>
</evidence>
<organism evidence="15 16">
    <name type="scientific">Branchiostoma lanceolatum</name>
    <name type="common">Common lancelet</name>
    <name type="synonym">Amphioxus lanceolatum</name>
    <dbReference type="NCBI Taxonomy" id="7740"/>
    <lineage>
        <taxon>Eukaryota</taxon>
        <taxon>Metazoa</taxon>
        <taxon>Chordata</taxon>
        <taxon>Cephalochordata</taxon>
        <taxon>Leptocardii</taxon>
        <taxon>Amphioxiformes</taxon>
        <taxon>Branchiostomatidae</taxon>
        <taxon>Branchiostoma</taxon>
    </lineage>
</organism>
<dbReference type="InterPro" id="IPR001611">
    <property type="entry name" value="Leu-rich_rpt"/>
</dbReference>
<dbReference type="AlphaFoldDB" id="A0A8K0A9Z9"/>
<sequence>MAQPTHDVPGPGTTTELCLIDANISSLLNVPFSQSIQVLNLHCNQISQIENLQHMVNLRHLDLSSNQIARIEGLSSLVNLRTLNLACNLIRVVDGLQGLRSLSRVNISYNQVEDVSGFRQLSGSGFRLSHVELHGNRLSSINHVVQCLMGCAHLTDLTLMHDGKGNPVCSASDYRETVLSLMPQVQVLDGRDRGGRPAAREALADIPGLEEYLEYLVSSDTTFDEEKDLGPLEAAFPRIEAALHQFRRRPVTTPEVTSTSTDAEVSPVQRVAGQMSEPRARVAGHGRLSVDHEVRLETLEHQLAHLMYAGKTQPRKASFSSTQEGKEAAQDRRPTRQPAKRDVDHTDESDTEGGPGRRRKERKTKTAGRSTATSRRREELARQQKGQTSEEQRRGGTTTTSSPPSDTSRPTAVAVSVRAPHPRDVESDKQFLELMRELDSERERRWKAEQAAKRLADQVKTLQEKGTEEQELQAVAIQATSRLKQALMNERETRGKLQDQVDALKEQLVGTVKKLGAAEKAEEDQRRALQAMEETAVRRETDRLQQQAHEAKKTQEAQMKASASQRELDLVRHSLQQNRDQIQALQALLAGREQEHRKELAGRFSLNSKEFQEVLAREVAKEEKRHSQELKSQQQRIETLTKQYTDLEDEFRMALQIEASRFREVQEAFENATGEASRYRAAMLSAQEKEKKVSTMVQELTAMVKEQKGRITELSKSRQEALRDLRERNQTLETQLEEARKRLPAVEVMRQDKVRLQSQLTAQESIIEGLRAEKKLWSQELAQQGASLAQDRGRLEAKIEALTAEVSLLKKQNERDNDSLKIKTKMLEDQTDAIKKLKEGLGERVEEVKKAREEALKVQRDLEKRLAEETTQSQDLQEKVEQLTERKEQLKQQLSDLQEELEENRRALNVLDRKWKDKGQLIGMLETQVRQAKENFDAKEKKLQEERKRAQEAEKAALERLRRADDAFRQQLEAKVAAHEDDLQRAVQEKQEEIVRANQRVLQVEQEMRELLRETENNKKMTEERVRKLNKAFSELQQGLT</sequence>
<dbReference type="PANTHER" id="PTHR15454:SF34">
    <property type="entry name" value="LEUCINE-RICH REPEAT AND COILED-COIL DOMAIN-CONTAINING PROTEIN 1"/>
    <property type="match status" value="1"/>
</dbReference>
<gene>
    <name evidence="15" type="primary">LRRCC1</name>
    <name evidence="15" type="ORF">BLAG_LOCUS22803</name>
</gene>
<dbReference type="GO" id="GO:0005814">
    <property type="term" value="C:centriole"/>
    <property type="evidence" value="ECO:0007669"/>
    <property type="project" value="UniProtKB-SubCell"/>
</dbReference>
<evidence type="ECO:0000256" key="6">
    <source>
        <dbReference type="ARBA" id="ARBA00022776"/>
    </source>
</evidence>
<dbReference type="GO" id="GO:0005737">
    <property type="term" value="C:cytoplasm"/>
    <property type="evidence" value="ECO:0007669"/>
    <property type="project" value="TreeGrafter"/>
</dbReference>
<dbReference type="SUPFAM" id="SSF52058">
    <property type="entry name" value="L domain-like"/>
    <property type="match status" value="2"/>
</dbReference>
<evidence type="ECO:0000256" key="12">
    <source>
        <dbReference type="ARBA" id="ARBA00067351"/>
    </source>
</evidence>
<evidence type="ECO:0000256" key="3">
    <source>
        <dbReference type="ARBA" id="ARBA00022614"/>
    </source>
</evidence>
<comment type="function">
    <text evidence="10">Required for the organization of the mitotic spindle. Maintains the structural integrity of centrosomes during mitosis.</text>
</comment>
<keyword evidence="2" id="KW-0963">Cytoplasm</keyword>
<evidence type="ECO:0000256" key="9">
    <source>
        <dbReference type="ARBA" id="ARBA00023306"/>
    </source>
</evidence>
<keyword evidence="5" id="KW-0677">Repeat</keyword>
<evidence type="ECO:0000256" key="14">
    <source>
        <dbReference type="SAM" id="MobiDB-lite"/>
    </source>
</evidence>
<keyword evidence="9" id="KW-0131">Cell cycle</keyword>
<evidence type="ECO:0000313" key="15">
    <source>
        <dbReference type="EMBL" id="CAH1270558.1"/>
    </source>
</evidence>
<feature type="region of interest" description="Disordered" evidence="14">
    <location>
        <begin position="250"/>
        <end position="285"/>
    </location>
</feature>
<dbReference type="OrthoDB" id="7451790at2759"/>
<feature type="compositionally biased region" description="Basic and acidic residues" evidence="14">
    <location>
        <begin position="375"/>
        <end position="394"/>
    </location>
</feature>
<dbReference type="Proteomes" id="UP000838412">
    <property type="component" value="Chromosome 7"/>
</dbReference>
<comment type="subcellular location">
    <subcellularLocation>
        <location evidence="1">Cytoplasm</location>
        <location evidence="1">Cytoskeleton</location>
        <location evidence="1">Microtubule organizing center</location>
        <location evidence="1">Centrosome</location>
        <location evidence="1">Centriole</location>
    </subcellularLocation>
</comment>